<dbReference type="CDD" id="cd00033">
    <property type="entry name" value="CCP"/>
    <property type="match status" value="1"/>
</dbReference>
<dbReference type="InterPro" id="IPR007110">
    <property type="entry name" value="Ig-like_dom"/>
</dbReference>
<feature type="domain" description="Link" evidence="18">
    <location>
        <begin position="256"/>
        <end position="355"/>
    </location>
</feature>
<proteinExistence type="predicted"/>
<dbReference type="FunFam" id="3.10.100.10:FF:000002">
    <property type="entry name" value="Hyaluronan proteoglycan link protein 1"/>
    <property type="match status" value="1"/>
</dbReference>
<feature type="domain" description="Ig-like" evidence="16">
    <location>
        <begin position="31"/>
        <end position="154"/>
    </location>
</feature>
<dbReference type="InterPro" id="IPR013783">
    <property type="entry name" value="Ig-like_fold"/>
</dbReference>
<dbReference type="InterPro" id="IPR035976">
    <property type="entry name" value="Sushi/SCR/CCP_sf"/>
</dbReference>
<dbReference type="SMART" id="SM00032">
    <property type="entry name" value="CCP"/>
    <property type="match status" value="1"/>
</dbReference>
<evidence type="ECO:0000256" key="8">
    <source>
        <dbReference type="ARBA" id="ARBA00023319"/>
    </source>
</evidence>
<comment type="subcellular location">
    <subcellularLocation>
        <location evidence="1">Secreted</location>
    </subcellularLocation>
</comment>
<dbReference type="PRINTS" id="PR01265">
    <property type="entry name" value="LINKMODULE"/>
</dbReference>
<dbReference type="SMART" id="SM00409">
    <property type="entry name" value="IG"/>
    <property type="match status" value="1"/>
</dbReference>
<feature type="compositionally biased region" description="Polar residues" evidence="12">
    <location>
        <begin position="956"/>
        <end position="974"/>
    </location>
</feature>
<dbReference type="Pfam" id="PF00193">
    <property type="entry name" value="Xlink"/>
    <property type="match status" value="2"/>
</dbReference>
<dbReference type="SMART" id="SM00034">
    <property type="entry name" value="CLECT"/>
    <property type="match status" value="1"/>
</dbReference>
<evidence type="ECO:0000256" key="1">
    <source>
        <dbReference type="ARBA" id="ARBA00004613"/>
    </source>
</evidence>
<dbReference type="FunFam" id="2.60.40.10:FF:001192">
    <property type="entry name" value="Aggrecan core protein"/>
    <property type="match status" value="1"/>
</dbReference>
<feature type="disulfide bond" evidence="11">
    <location>
        <begin position="302"/>
        <end position="323"/>
    </location>
</feature>
<evidence type="ECO:0000256" key="10">
    <source>
        <dbReference type="PROSITE-ProRule" id="PRU00302"/>
    </source>
</evidence>
<dbReference type="Gene3D" id="2.10.70.10">
    <property type="entry name" value="Complement Module, domain 1"/>
    <property type="match status" value="1"/>
</dbReference>
<gene>
    <name evidence="19" type="ORF">ACEWY4_019896</name>
</gene>
<dbReference type="CDD" id="cd00054">
    <property type="entry name" value="EGF_CA"/>
    <property type="match status" value="1"/>
</dbReference>
<feature type="compositionally biased region" description="Polar residues" evidence="12">
    <location>
        <begin position="907"/>
        <end position="919"/>
    </location>
</feature>
<keyword evidence="6 9" id="KW-1015">Disulfide bond</keyword>
<dbReference type="InterPro" id="IPR016186">
    <property type="entry name" value="C-type_lectin-like/link_sf"/>
</dbReference>
<evidence type="ECO:0000256" key="7">
    <source>
        <dbReference type="ARBA" id="ARBA00023180"/>
    </source>
</evidence>
<evidence type="ECO:0000259" key="15">
    <source>
        <dbReference type="PROSITE" id="PS50041"/>
    </source>
</evidence>
<dbReference type="FunFam" id="3.10.100.10:FF:000003">
    <property type="entry name" value="Versican core protein"/>
    <property type="match status" value="1"/>
</dbReference>
<keyword evidence="3 13" id="KW-0732">Signal</keyword>
<feature type="region of interest" description="Disordered" evidence="12">
    <location>
        <begin position="417"/>
        <end position="457"/>
    </location>
</feature>
<dbReference type="CDD" id="cd03517">
    <property type="entry name" value="Link_domain_CSPGs_modules_1_3"/>
    <property type="match status" value="1"/>
</dbReference>
<evidence type="ECO:0000313" key="20">
    <source>
        <dbReference type="Proteomes" id="UP001591681"/>
    </source>
</evidence>
<dbReference type="EMBL" id="JBHFQA010000017">
    <property type="protein sequence ID" value="KAL2084378.1"/>
    <property type="molecule type" value="Genomic_DNA"/>
</dbReference>
<dbReference type="FunFam" id="2.10.70.10:FF:000003">
    <property type="entry name" value="Versican core protein"/>
    <property type="match status" value="1"/>
</dbReference>
<dbReference type="GO" id="GO:0005576">
    <property type="term" value="C:extracellular region"/>
    <property type="evidence" value="ECO:0007669"/>
    <property type="project" value="UniProtKB-SubCell"/>
</dbReference>
<dbReference type="SMART" id="SM00445">
    <property type="entry name" value="LINK"/>
    <property type="match status" value="2"/>
</dbReference>
<keyword evidence="20" id="KW-1185">Reference proteome</keyword>
<keyword evidence="9" id="KW-0245">EGF-like domain</keyword>
<comment type="caution">
    <text evidence="19">The sequence shown here is derived from an EMBL/GenBank/DDBJ whole genome shotgun (WGS) entry which is preliminary data.</text>
</comment>
<feature type="compositionally biased region" description="Acidic residues" evidence="12">
    <location>
        <begin position="928"/>
        <end position="939"/>
    </location>
</feature>
<feature type="domain" description="Link" evidence="18">
    <location>
        <begin position="158"/>
        <end position="253"/>
    </location>
</feature>
<dbReference type="Pfam" id="PF00008">
    <property type="entry name" value="EGF"/>
    <property type="match status" value="1"/>
</dbReference>
<keyword evidence="4" id="KW-0677">Repeat</keyword>
<dbReference type="SMART" id="SM00406">
    <property type="entry name" value="IGv"/>
    <property type="match status" value="1"/>
</dbReference>
<dbReference type="SMART" id="SM00181">
    <property type="entry name" value="EGF"/>
    <property type="match status" value="1"/>
</dbReference>
<dbReference type="Gene3D" id="2.60.40.10">
    <property type="entry name" value="Immunoglobulins"/>
    <property type="match status" value="1"/>
</dbReference>
<dbReference type="FunFam" id="3.10.100.10:FF:000011">
    <property type="entry name" value="Aggrecan core protein"/>
    <property type="match status" value="1"/>
</dbReference>
<keyword evidence="5" id="KW-0654">Proteoglycan</keyword>
<feature type="disulfide bond" evidence="10">
    <location>
        <begin position="1315"/>
        <end position="1358"/>
    </location>
</feature>
<dbReference type="InterPro" id="IPR016187">
    <property type="entry name" value="CTDL_fold"/>
</dbReference>
<protein>
    <recommendedName>
        <fullName evidence="21">Brevican core protein-like</fullName>
    </recommendedName>
</protein>
<feature type="domain" description="C-type lectin" evidence="15">
    <location>
        <begin position="1195"/>
        <end position="1309"/>
    </location>
</feature>
<reference evidence="19 20" key="1">
    <citation type="submission" date="2024-09" db="EMBL/GenBank/DDBJ databases">
        <title>A chromosome-level genome assembly of Gray's grenadier anchovy, Coilia grayii.</title>
        <authorList>
            <person name="Fu Z."/>
        </authorList>
    </citation>
    <scope>NUCLEOTIDE SEQUENCE [LARGE SCALE GENOMIC DNA]</scope>
    <source>
        <strain evidence="19">G4</strain>
        <tissue evidence="19">Muscle</tissue>
    </source>
</reference>
<feature type="signal peptide" evidence="13">
    <location>
        <begin position="1"/>
        <end position="22"/>
    </location>
</feature>
<feature type="compositionally biased region" description="Polar residues" evidence="12">
    <location>
        <begin position="1018"/>
        <end position="1034"/>
    </location>
</feature>
<dbReference type="CDD" id="cd03520">
    <property type="entry name" value="Link_domain_CSPGs_modules_2_4"/>
    <property type="match status" value="1"/>
</dbReference>
<dbReference type="Pfam" id="PF00059">
    <property type="entry name" value="Lectin_C"/>
    <property type="match status" value="1"/>
</dbReference>
<keyword evidence="7" id="KW-0325">Glycoprotein</keyword>
<dbReference type="PROSITE" id="PS50963">
    <property type="entry name" value="LINK_2"/>
    <property type="match status" value="2"/>
</dbReference>
<feature type="compositionally biased region" description="Acidic residues" evidence="12">
    <location>
        <begin position="721"/>
        <end position="732"/>
    </location>
</feature>
<feature type="domain" description="Sushi" evidence="17">
    <location>
        <begin position="1313"/>
        <end position="1373"/>
    </location>
</feature>
<dbReference type="PANTHER" id="PTHR22804">
    <property type="entry name" value="AGGRECAN/VERSICAN PROTEOGLYCAN"/>
    <property type="match status" value="1"/>
</dbReference>
<feature type="disulfide bond" evidence="10">
    <location>
        <begin position="1344"/>
        <end position="1371"/>
    </location>
</feature>
<dbReference type="PROSITE" id="PS50923">
    <property type="entry name" value="SUSHI"/>
    <property type="match status" value="1"/>
</dbReference>
<dbReference type="PROSITE" id="PS01241">
    <property type="entry name" value="LINK_1"/>
    <property type="match status" value="1"/>
</dbReference>
<evidence type="ECO:0000259" key="18">
    <source>
        <dbReference type="PROSITE" id="PS50963"/>
    </source>
</evidence>
<evidence type="ECO:0000256" key="5">
    <source>
        <dbReference type="ARBA" id="ARBA00022974"/>
    </source>
</evidence>
<evidence type="ECO:0000256" key="11">
    <source>
        <dbReference type="PROSITE-ProRule" id="PRU00323"/>
    </source>
</evidence>
<comment type="caution">
    <text evidence="9">Lacks conserved residue(s) required for the propagation of feature annotation.</text>
</comment>
<dbReference type="InterPro" id="IPR013106">
    <property type="entry name" value="Ig_V-set"/>
</dbReference>
<keyword evidence="10" id="KW-0768">Sushi</keyword>
<dbReference type="InterPro" id="IPR001304">
    <property type="entry name" value="C-type_lectin-like"/>
</dbReference>
<dbReference type="InterPro" id="IPR000538">
    <property type="entry name" value="Link_dom"/>
</dbReference>
<feature type="chain" id="PRO_5044858179" description="Brevican core protein-like" evidence="13">
    <location>
        <begin position="23"/>
        <end position="1411"/>
    </location>
</feature>
<evidence type="ECO:0000256" key="3">
    <source>
        <dbReference type="ARBA" id="ARBA00022729"/>
    </source>
</evidence>
<dbReference type="InterPro" id="IPR003599">
    <property type="entry name" value="Ig_sub"/>
</dbReference>
<dbReference type="PANTHER" id="PTHR22804:SF41">
    <property type="entry name" value="BREVICAN CORE PROTEIN"/>
    <property type="match status" value="1"/>
</dbReference>
<dbReference type="PROSITE" id="PS50041">
    <property type="entry name" value="C_TYPE_LECTIN_2"/>
    <property type="match status" value="1"/>
</dbReference>
<evidence type="ECO:0000259" key="14">
    <source>
        <dbReference type="PROSITE" id="PS50026"/>
    </source>
</evidence>
<feature type="region of interest" description="Disordered" evidence="12">
    <location>
        <begin position="483"/>
        <end position="531"/>
    </location>
</feature>
<keyword evidence="2" id="KW-0964">Secreted</keyword>
<dbReference type="InterPro" id="IPR050691">
    <property type="entry name" value="Hyaluronan_bind_Proteoglycan"/>
</dbReference>
<accession>A0ABD1JE74</accession>
<dbReference type="InterPro" id="IPR036179">
    <property type="entry name" value="Ig-like_dom_sf"/>
</dbReference>
<evidence type="ECO:0000256" key="12">
    <source>
        <dbReference type="SAM" id="MobiDB-lite"/>
    </source>
</evidence>
<dbReference type="InterPro" id="IPR000742">
    <property type="entry name" value="EGF"/>
</dbReference>
<dbReference type="PROSITE" id="PS50026">
    <property type="entry name" value="EGF_3"/>
    <property type="match status" value="1"/>
</dbReference>
<evidence type="ECO:0000256" key="9">
    <source>
        <dbReference type="PROSITE-ProRule" id="PRU00076"/>
    </source>
</evidence>
<evidence type="ECO:0008006" key="21">
    <source>
        <dbReference type="Google" id="ProtNLM"/>
    </source>
</evidence>
<feature type="disulfide bond" evidence="11">
    <location>
        <begin position="204"/>
        <end position="225"/>
    </location>
</feature>
<feature type="region of interest" description="Disordered" evidence="12">
    <location>
        <begin position="955"/>
        <end position="985"/>
    </location>
</feature>
<evidence type="ECO:0000256" key="13">
    <source>
        <dbReference type="SAM" id="SignalP"/>
    </source>
</evidence>
<sequence length="1411" mass="154975">MFLHRLLCTICLFAVQFSSTGSNASDDARLLQVTILKSPPASAILGGSLMLPCLVSLSQPPQTTPTVGRHAVLTQPRVKWSVLSSEKETEILVARGDRVKVSETYKGRASLPNYAASPTDLTLQLDELLYNDTGFYRCEVQQGLEDAHDLVQIKVKGVVFHYRHASSRYVFSFDQAQDACEDIGAQIASPEQLLAAYNSGYEQCDAGWLSDGSVRYPIQMPREGCFGDMDGEPGVRNYGMLDPDELYDVYCYVENIRGEVFHPSAPQQLTLTEAKAYCEQQGAELATTGQLYAAWNDGLNHCSPGWLADGSVRYPIVTPRERCGGSEPGVKTVYRYSNQTGFPEPHVPHDVYCFKGNRHTQTETPREYLATEAENLSQGIVTLSDPLEEFSLAQVTKQAENEAQGAVESFPVLSKQLPGLGSGIEPPVTRLPPEDGTLDPRDPFSPTTPAPFNVETFSTHDPWQKVKMVTNPSDFESVPEIFRETSDPTQLRGDSRETNQTPRYVSTERDEHVTTPRHYQPLSETSSGEEDSFVLYKTGGTSVPETTMRPMVSTLEYEVLGEDYQTTLKTHLESTGPSESQVDGAEDTSYEIVLLPEVTSVTQVDPTQEYGTSEAVMFQDMTSRPVEDQTDSAFFQNTVLPSVEPTTSHDLTETEDTEQTQTPAGGAQETNSPNEEDQVSIHTAQPTQPSTMDATTLSAPSEASGDEDIEEVTVPGFTSPEDAEEAEAETEEPGTAASVDSAELVTLTPEDLDYHTSLDHTEVPTGFDQEQSSSPSPYSPTTVDVVEQEAGVTSEESVLFATGRDGDYGYSLTPTIAGVTEGGSGEGSGARGDDDDIISVTLLTSAVPYTLATPVDVRRMVEVASGTPRHLDVFIPERTTLSALGVTLEDLEKVEQEGLGETPDVMYTTTPRFSETTTAQEGSGEDGHESEEDQDEEFEQPTSVPVLAEYPGVPQPNATFATPLNLTDSENENITGLPEDMNTTDIADTLDSSEALEAVTTTDAPHTDVEVTLLPGVTPSSGWETPISSTSPQESRSDLEYHSTTEGGEDLDMSAETHYTTTSISTTTTTSPVITTTTEQLDDVQSPTTTLAPVDLDLLDDFSTTAAISEEQEEVVVEEEEVMPTEPAIHRPLPSDRAVIVRTGNLSDACSENPCANGGTCVDNGSTAKCLCLPTYGGDFCQIDMEHCEPGWEKYQGFCYRHFVKRQSWEVAEQHCRMCGGHLVSVMSPEEQDFINDRYREYQWTGLNDRTIEGDFRWSDGNPLLYENWYRGQPDSYFLSGENCVVMVWHDDGRWSDVPCNYHLAYTCKKGISFCAQPPNVLNAKMFGKRRLRYETNAKVRYYCEEGYIQRQNPIIKCLPSGQWEDPQITCTPVSPQPTVAMPTSAGGEVMVEDTTTEKDSPQFWEIKWGF</sequence>
<dbReference type="PROSITE" id="PS50835">
    <property type="entry name" value="IG_LIKE"/>
    <property type="match status" value="1"/>
</dbReference>
<organism evidence="19 20">
    <name type="scientific">Coilia grayii</name>
    <name type="common">Gray's grenadier anchovy</name>
    <dbReference type="NCBI Taxonomy" id="363190"/>
    <lineage>
        <taxon>Eukaryota</taxon>
        <taxon>Metazoa</taxon>
        <taxon>Chordata</taxon>
        <taxon>Craniata</taxon>
        <taxon>Vertebrata</taxon>
        <taxon>Euteleostomi</taxon>
        <taxon>Actinopterygii</taxon>
        <taxon>Neopterygii</taxon>
        <taxon>Teleostei</taxon>
        <taxon>Clupei</taxon>
        <taxon>Clupeiformes</taxon>
        <taxon>Clupeoidei</taxon>
        <taxon>Engraulidae</taxon>
        <taxon>Coilinae</taxon>
        <taxon>Coilia</taxon>
    </lineage>
</organism>
<feature type="domain" description="EGF-like" evidence="14">
    <location>
        <begin position="1146"/>
        <end position="1182"/>
    </location>
</feature>
<feature type="region of interest" description="Disordered" evidence="12">
    <location>
        <begin position="757"/>
        <end position="783"/>
    </location>
</feature>
<evidence type="ECO:0000259" key="17">
    <source>
        <dbReference type="PROSITE" id="PS50923"/>
    </source>
</evidence>
<dbReference type="SUPFAM" id="SSF56436">
    <property type="entry name" value="C-type lectin-like"/>
    <property type="match status" value="3"/>
</dbReference>
<feature type="compositionally biased region" description="Polar residues" evidence="12">
    <location>
        <begin position="638"/>
        <end position="649"/>
    </location>
</feature>
<dbReference type="InterPro" id="IPR018378">
    <property type="entry name" value="C-type_lectin_CS"/>
</dbReference>
<dbReference type="InterPro" id="IPR000436">
    <property type="entry name" value="Sushi_SCR_CCP_dom"/>
</dbReference>
<feature type="compositionally biased region" description="Polar residues" evidence="12">
    <location>
        <begin position="680"/>
        <end position="701"/>
    </location>
</feature>
<keyword evidence="8" id="KW-0393">Immunoglobulin domain</keyword>
<feature type="disulfide bond" evidence="9">
    <location>
        <begin position="1172"/>
        <end position="1181"/>
    </location>
</feature>
<dbReference type="Gene3D" id="3.10.100.10">
    <property type="entry name" value="Mannose-Binding Protein A, subunit A"/>
    <property type="match status" value="3"/>
</dbReference>
<evidence type="ECO:0000256" key="2">
    <source>
        <dbReference type="ARBA" id="ARBA00022525"/>
    </source>
</evidence>
<name>A0ABD1JE74_9TELE</name>
<dbReference type="SUPFAM" id="SSF48726">
    <property type="entry name" value="Immunoglobulin"/>
    <property type="match status" value="1"/>
</dbReference>
<feature type="region of interest" description="Disordered" evidence="12">
    <location>
        <begin position="902"/>
        <end position="942"/>
    </location>
</feature>
<dbReference type="PROSITE" id="PS00022">
    <property type="entry name" value="EGF_1"/>
    <property type="match status" value="1"/>
</dbReference>
<dbReference type="Gene3D" id="2.10.25.10">
    <property type="entry name" value="Laminin"/>
    <property type="match status" value="1"/>
</dbReference>
<dbReference type="Proteomes" id="UP001591681">
    <property type="component" value="Unassembled WGS sequence"/>
</dbReference>
<evidence type="ECO:0000259" key="16">
    <source>
        <dbReference type="PROSITE" id="PS50835"/>
    </source>
</evidence>
<evidence type="ECO:0000256" key="6">
    <source>
        <dbReference type="ARBA" id="ARBA00023157"/>
    </source>
</evidence>
<evidence type="ECO:0000313" key="19">
    <source>
        <dbReference type="EMBL" id="KAL2084378.1"/>
    </source>
</evidence>
<evidence type="ECO:0000256" key="4">
    <source>
        <dbReference type="ARBA" id="ARBA00022737"/>
    </source>
</evidence>
<feature type="region of interest" description="Disordered" evidence="12">
    <location>
        <begin position="638"/>
        <end position="742"/>
    </location>
</feature>
<dbReference type="Pfam" id="PF00084">
    <property type="entry name" value="Sushi"/>
    <property type="match status" value="1"/>
</dbReference>
<dbReference type="PROSITE" id="PS00615">
    <property type="entry name" value="C_TYPE_LECTIN_1"/>
    <property type="match status" value="1"/>
</dbReference>
<feature type="region of interest" description="Disordered" evidence="12">
    <location>
        <begin position="1013"/>
        <end position="1052"/>
    </location>
</feature>
<dbReference type="SUPFAM" id="SSF57535">
    <property type="entry name" value="Complement control module/SCR domain"/>
    <property type="match status" value="1"/>
</dbReference>